<dbReference type="STRING" id="43678.OJAG_38310"/>
<dbReference type="EMBL" id="LRIE01000085">
    <property type="protein sequence ID" value="KZM33511.1"/>
    <property type="molecule type" value="Genomic_DNA"/>
</dbReference>
<dbReference type="AlphaFoldDB" id="A0A163PU34"/>
<comment type="caution">
    <text evidence="1">The sequence shown here is derived from an EMBL/GenBank/DDBJ whole genome shotgun (WGS) entry which is preliminary data.</text>
</comment>
<evidence type="ECO:0008006" key="3">
    <source>
        <dbReference type="Google" id="ProtNLM"/>
    </source>
</evidence>
<dbReference type="InterPro" id="IPR011009">
    <property type="entry name" value="Kinase-like_dom_sf"/>
</dbReference>
<protein>
    <recommendedName>
        <fullName evidence="3">Aminoglycoside phosphotransferase</fullName>
    </recommendedName>
</protein>
<reference evidence="1 2" key="1">
    <citation type="submission" date="2016-01" db="EMBL/GenBank/DDBJ databases">
        <title>Genome sequence of Oerskovia enterophila VJag, an agar and cellulose degrading bacterium.</title>
        <authorList>
            <person name="Poehlein A."/>
            <person name="Jag V."/>
            <person name="Bengelsdorf F."/>
            <person name="Duerre P."/>
            <person name="Daniel R."/>
        </authorList>
    </citation>
    <scope>NUCLEOTIDE SEQUENCE [LARGE SCALE GENOMIC DNA]</scope>
    <source>
        <strain evidence="1 2">VJag</strain>
    </source>
</reference>
<sequence>MQPPSEVLEEFGAVGPAVRLDGGRGAAWRAGDLVLKPLDVLPAELDWLRRHAPAVCDDLRLSLPAPSRTGELVVDGWTAFPVLQGEHVAGRWARIAGVAWRFAEAFDGAERPPFLDERTHAWARADRLAWGEDAVEVPDDVPHLPALLAARRVVAEPSTIVHGDLMGNVLFADGLPPAVIDLTLYWRPVRYSVAIVAVDAVCFEGAPLSLLETIDPGEGFAQHLVRALVFRIATDWFNTLPLDAHDVYAATVERVLDLAAQGR</sequence>
<dbReference type="PATRIC" id="fig|43678.3.peg.4001"/>
<dbReference type="OrthoDB" id="4427130at2"/>
<proteinExistence type="predicted"/>
<organism evidence="1 2">
    <name type="scientific">Oerskovia enterophila</name>
    <dbReference type="NCBI Taxonomy" id="43678"/>
    <lineage>
        <taxon>Bacteria</taxon>
        <taxon>Bacillati</taxon>
        <taxon>Actinomycetota</taxon>
        <taxon>Actinomycetes</taxon>
        <taxon>Micrococcales</taxon>
        <taxon>Cellulomonadaceae</taxon>
        <taxon>Oerskovia</taxon>
    </lineage>
</organism>
<dbReference type="Proteomes" id="UP000076447">
    <property type="component" value="Unassembled WGS sequence"/>
</dbReference>
<dbReference type="SUPFAM" id="SSF56112">
    <property type="entry name" value="Protein kinase-like (PK-like)"/>
    <property type="match status" value="1"/>
</dbReference>
<evidence type="ECO:0000313" key="1">
    <source>
        <dbReference type="EMBL" id="KZM33511.1"/>
    </source>
</evidence>
<dbReference type="RefSeq" id="WP_068710217.1">
    <property type="nucleotide sequence ID" value="NZ_LRIE01000085.1"/>
</dbReference>
<gene>
    <name evidence="1" type="ORF">OJAG_38310</name>
</gene>
<name>A0A163PU34_9CELL</name>
<evidence type="ECO:0000313" key="2">
    <source>
        <dbReference type="Proteomes" id="UP000076447"/>
    </source>
</evidence>
<accession>A0A163PU34</accession>